<dbReference type="SMART" id="SM00184">
    <property type="entry name" value="RING"/>
    <property type="match status" value="1"/>
</dbReference>
<keyword evidence="2 4" id="KW-0863">Zinc-finger</keyword>
<evidence type="ECO:0000256" key="1">
    <source>
        <dbReference type="ARBA" id="ARBA00022723"/>
    </source>
</evidence>
<dbReference type="SUPFAM" id="SSF68906">
    <property type="entry name" value="SAP domain"/>
    <property type="match status" value="1"/>
</dbReference>
<dbReference type="EMBL" id="CAJNOR010000106">
    <property type="protein sequence ID" value="CAF0799133.1"/>
    <property type="molecule type" value="Genomic_DNA"/>
</dbReference>
<dbReference type="SUPFAM" id="SSF57850">
    <property type="entry name" value="RING/U-box"/>
    <property type="match status" value="1"/>
</dbReference>
<dbReference type="InterPro" id="IPR001841">
    <property type="entry name" value="Znf_RING"/>
</dbReference>
<dbReference type="InterPro" id="IPR013083">
    <property type="entry name" value="Znf_RING/FYVE/PHD"/>
</dbReference>
<evidence type="ECO:0000256" key="4">
    <source>
        <dbReference type="PROSITE-ProRule" id="PRU00175"/>
    </source>
</evidence>
<keyword evidence="1" id="KW-0479">Metal-binding</keyword>
<name>A0A813SSC7_ADIRI</name>
<accession>A0A813SSC7</accession>
<evidence type="ECO:0000256" key="3">
    <source>
        <dbReference type="ARBA" id="ARBA00022833"/>
    </source>
</evidence>
<proteinExistence type="predicted"/>
<dbReference type="Gene3D" id="3.30.40.10">
    <property type="entry name" value="Zinc/RING finger domain, C3HC4 (zinc finger)"/>
    <property type="match status" value="1"/>
</dbReference>
<dbReference type="CDD" id="cd16448">
    <property type="entry name" value="RING-H2"/>
    <property type="match status" value="1"/>
</dbReference>
<dbReference type="PANTHER" id="PTHR45969">
    <property type="entry name" value="RING ZINC FINGER PROTEIN-RELATED"/>
    <property type="match status" value="1"/>
</dbReference>
<dbReference type="Gene3D" id="1.10.720.30">
    <property type="entry name" value="SAP domain"/>
    <property type="match status" value="1"/>
</dbReference>
<dbReference type="PANTHER" id="PTHR45969:SF69">
    <property type="entry name" value="FINGER DOMAIN PROTEIN, PUTATIVE (AFU_ORTHOLOGUE AFUA_3G12190)-RELATED"/>
    <property type="match status" value="1"/>
</dbReference>
<comment type="caution">
    <text evidence="6">The sequence shown here is derived from an EMBL/GenBank/DDBJ whole genome shotgun (WGS) entry which is preliminary data.</text>
</comment>
<keyword evidence="7" id="KW-1185">Reference proteome</keyword>
<dbReference type="InterPro" id="IPR003034">
    <property type="entry name" value="SAP_dom"/>
</dbReference>
<dbReference type="GO" id="GO:0016567">
    <property type="term" value="P:protein ubiquitination"/>
    <property type="evidence" value="ECO:0007669"/>
    <property type="project" value="TreeGrafter"/>
</dbReference>
<dbReference type="AlphaFoldDB" id="A0A813SSC7"/>
<protein>
    <recommendedName>
        <fullName evidence="5">RING-type domain-containing protein</fullName>
    </recommendedName>
</protein>
<dbReference type="GO" id="GO:0008270">
    <property type="term" value="F:zinc ion binding"/>
    <property type="evidence" value="ECO:0007669"/>
    <property type="project" value="UniProtKB-KW"/>
</dbReference>
<evidence type="ECO:0000313" key="6">
    <source>
        <dbReference type="EMBL" id="CAF0799133.1"/>
    </source>
</evidence>
<dbReference type="Pfam" id="PF02037">
    <property type="entry name" value="SAP"/>
    <property type="match status" value="1"/>
</dbReference>
<gene>
    <name evidence="6" type="ORF">XAT740_LOCUS2884</name>
</gene>
<dbReference type="GO" id="GO:0061630">
    <property type="term" value="F:ubiquitin protein ligase activity"/>
    <property type="evidence" value="ECO:0007669"/>
    <property type="project" value="TreeGrafter"/>
</dbReference>
<dbReference type="Proteomes" id="UP000663828">
    <property type="component" value="Unassembled WGS sequence"/>
</dbReference>
<dbReference type="PROSITE" id="PS50089">
    <property type="entry name" value="ZF_RING_2"/>
    <property type="match status" value="1"/>
</dbReference>
<feature type="domain" description="RING-type" evidence="5">
    <location>
        <begin position="67"/>
        <end position="113"/>
    </location>
</feature>
<reference evidence="6" key="1">
    <citation type="submission" date="2021-02" db="EMBL/GenBank/DDBJ databases">
        <authorList>
            <person name="Nowell W R."/>
        </authorList>
    </citation>
    <scope>NUCLEOTIDE SEQUENCE</scope>
</reference>
<dbReference type="Pfam" id="PF13639">
    <property type="entry name" value="zf-RING_2"/>
    <property type="match status" value="1"/>
</dbReference>
<evidence type="ECO:0000313" key="7">
    <source>
        <dbReference type="Proteomes" id="UP000663828"/>
    </source>
</evidence>
<organism evidence="6 7">
    <name type="scientific">Adineta ricciae</name>
    <name type="common">Rotifer</name>
    <dbReference type="NCBI Taxonomy" id="249248"/>
    <lineage>
        <taxon>Eukaryota</taxon>
        <taxon>Metazoa</taxon>
        <taxon>Spiralia</taxon>
        <taxon>Gnathifera</taxon>
        <taxon>Rotifera</taxon>
        <taxon>Eurotatoria</taxon>
        <taxon>Bdelloidea</taxon>
        <taxon>Adinetida</taxon>
        <taxon>Adinetidae</taxon>
        <taxon>Adineta</taxon>
    </lineage>
</organism>
<evidence type="ECO:0000259" key="5">
    <source>
        <dbReference type="PROSITE" id="PS50089"/>
    </source>
</evidence>
<keyword evidence="3" id="KW-0862">Zinc</keyword>
<dbReference type="SMART" id="SM00513">
    <property type="entry name" value="SAP"/>
    <property type="match status" value="1"/>
</dbReference>
<dbReference type="InterPro" id="IPR036361">
    <property type="entry name" value="SAP_dom_sf"/>
</dbReference>
<sequence>MSSKTSPPSSMLLICDVNKLTYRQLQLELKFRNLKSGGKTEVLRERLRQALLTTNESEQWSDYLDECSICLDKLSFDTRTTIQTTCAHRYHRICLKKWIESNGEYSLCCPLCRCSLANDRQIEQDEDTKVIV</sequence>
<evidence type="ECO:0000256" key="2">
    <source>
        <dbReference type="ARBA" id="ARBA00022771"/>
    </source>
</evidence>